<dbReference type="OrthoDB" id="115249at2"/>
<keyword evidence="7" id="KW-0281">Fimbrium</keyword>
<evidence type="ECO:0000256" key="8">
    <source>
        <dbReference type="SAM" id="Phobius"/>
    </source>
</evidence>
<evidence type="ECO:0000256" key="3">
    <source>
        <dbReference type="ARBA" id="ARBA00022481"/>
    </source>
</evidence>
<evidence type="ECO:0000256" key="2">
    <source>
        <dbReference type="ARBA" id="ARBA00005233"/>
    </source>
</evidence>
<dbReference type="PANTHER" id="PTHR30093">
    <property type="entry name" value="GENERAL SECRETION PATHWAY PROTEIN G"/>
    <property type="match status" value="1"/>
</dbReference>
<comment type="similarity">
    <text evidence="2 7">Belongs to the N-Me-Phe pilin family.</text>
</comment>
<dbReference type="GO" id="GO:0015627">
    <property type="term" value="C:type II protein secretion system complex"/>
    <property type="evidence" value="ECO:0007669"/>
    <property type="project" value="InterPro"/>
</dbReference>
<dbReference type="NCBIfam" id="TIGR02532">
    <property type="entry name" value="IV_pilin_GFxxxE"/>
    <property type="match status" value="1"/>
</dbReference>
<comment type="subcellular location">
    <subcellularLocation>
        <location evidence="1">Membrane</location>
        <topology evidence="1">Single-pass membrane protein</topology>
    </subcellularLocation>
</comment>
<dbReference type="PROSITE" id="PS00409">
    <property type="entry name" value="PROKAR_NTER_METHYL"/>
    <property type="match status" value="1"/>
</dbReference>
<dbReference type="InterPro" id="IPR002416">
    <property type="entry name" value="T2SS_protein-GspH"/>
</dbReference>
<dbReference type="Proteomes" id="UP000254968">
    <property type="component" value="Unassembled WGS sequence"/>
</dbReference>
<evidence type="ECO:0000256" key="1">
    <source>
        <dbReference type="ARBA" id="ARBA00004167"/>
    </source>
</evidence>
<evidence type="ECO:0000256" key="5">
    <source>
        <dbReference type="ARBA" id="ARBA00022989"/>
    </source>
</evidence>
<dbReference type="EMBL" id="UGNV01000001">
    <property type="protein sequence ID" value="STX29405.1"/>
    <property type="molecule type" value="Genomic_DNA"/>
</dbReference>
<dbReference type="SUPFAM" id="SSF54523">
    <property type="entry name" value="Pili subunits"/>
    <property type="match status" value="1"/>
</dbReference>
<dbReference type="GO" id="GO:0016020">
    <property type="term" value="C:membrane"/>
    <property type="evidence" value="ECO:0007669"/>
    <property type="project" value="UniProtKB-SubCell"/>
</dbReference>
<keyword evidence="4 8" id="KW-0812">Transmembrane</keyword>
<evidence type="ECO:0000256" key="7">
    <source>
        <dbReference type="RuleBase" id="RU000389"/>
    </source>
</evidence>
<keyword evidence="3" id="KW-0488">Methylation</keyword>
<name>A0A378I3W5_9GAMM</name>
<dbReference type="Pfam" id="PF00114">
    <property type="entry name" value="Pilin"/>
    <property type="match status" value="1"/>
</dbReference>
<evidence type="ECO:0000256" key="6">
    <source>
        <dbReference type="ARBA" id="ARBA00023136"/>
    </source>
</evidence>
<dbReference type="InterPro" id="IPR001082">
    <property type="entry name" value="Pilin"/>
</dbReference>
<dbReference type="GO" id="GO:0043107">
    <property type="term" value="P:type IV pilus-dependent motility"/>
    <property type="evidence" value="ECO:0007669"/>
    <property type="project" value="TreeGrafter"/>
</dbReference>
<keyword evidence="6 8" id="KW-0472">Membrane</keyword>
<dbReference type="Gene3D" id="3.30.700.10">
    <property type="entry name" value="Glycoprotein, Type 4 Pilin"/>
    <property type="match status" value="1"/>
</dbReference>
<dbReference type="GO" id="GO:0015628">
    <property type="term" value="P:protein secretion by the type II secretion system"/>
    <property type="evidence" value="ECO:0007669"/>
    <property type="project" value="InterPro"/>
</dbReference>
<keyword evidence="10" id="KW-1185">Reference proteome</keyword>
<dbReference type="PRINTS" id="PR00885">
    <property type="entry name" value="BCTERIALGSPH"/>
</dbReference>
<accession>A0A378I3W5</accession>
<dbReference type="GO" id="GO:0044096">
    <property type="term" value="C:type IV pilus"/>
    <property type="evidence" value="ECO:0007669"/>
    <property type="project" value="TreeGrafter"/>
</dbReference>
<dbReference type="GO" id="GO:0007155">
    <property type="term" value="P:cell adhesion"/>
    <property type="evidence" value="ECO:0007669"/>
    <property type="project" value="InterPro"/>
</dbReference>
<dbReference type="RefSeq" id="WP_115303078.1">
    <property type="nucleotide sequence ID" value="NZ_CAAAHO010000002.1"/>
</dbReference>
<keyword evidence="5 8" id="KW-1133">Transmembrane helix</keyword>
<feature type="transmembrane region" description="Helical" evidence="8">
    <location>
        <begin position="6"/>
        <end position="29"/>
    </location>
</feature>
<proteinExistence type="inferred from homology"/>
<dbReference type="AlphaFoldDB" id="A0A378I3W5"/>
<protein>
    <submittedName>
        <fullName evidence="9">Type IV pilus assembly protein PilA</fullName>
    </submittedName>
</protein>
<sequence>MKQRGFTLIELMIVVAIVGILAAIAIPAYQNYMIRARVTEGLSLAAPAKTAVSETAHSTGALPATNAAAGYLPPAAGTVPNVTSINIGNTPSVGSITITYPATAGGGTIILTPTLDTTTGHVTWTCTGGTLNARFRPSNCRS</sequence>
<evidence type="ECO:0000313" key="10">
    <source>
        <dbReference type="Proteomes" id="UP000254968"/>
    </source>
</evidence>
<evidence type="ECO:0000256" key="4">
    <source>
        <dbReference type="ARBA" id="ARBA00022692"/>
    </source>
</evidence>
<dbReference type="InterPro" id="IPR045584">
    <property type="entry name" value="Pilin-like"/>
</dbReference>
<gene>
    <name evidence="9" type="primary">pilA</name>
    <name evidence="9" type="ORF">NCTC13315_01948</name>
</gene>
<dbReference type="PANTHER" id="PTHR30093:SF34">
    <property type="entry name" value="PREPILIN PEPTIDASE-DEPENDENT PROTEIN D"/>
    <property type="match status" value="1"/>
</dbReference>
<reference evidence="9 10" key="1">
    <citation type="submission" date="2018-06" db="EMBL/GenBank/DDBJ databases">
        <authorList>
            <consortium name="Pathogen Informatics"/>
            <person name="Doyle S."/>
        </authorList>
    </citation>
    <scope>NUCLEOTIDE SEQUENCE [LARGE SCALE GENOMIC DNA]</scope>
    <source>
        <strain evidence="9 10">NCTC13315</strain>
    </source>
</reference>
<dbReference type="Pfam" id="PF07963">
    <property type="entry name" value="N_methyl"/>
    <property type="match status" value="1"/>
</dbReference>
<organism evidence="9 10">
    <name type="scientific">Legionella beliardensis</name>
    <dbReference type="NCBI Taxonomy" id="91822"/>
    <lineage>
        <taxon>Bacteria</taxon>
        <taxon>Pseudomonadati</taxon>
        <taxon>Pseudomonadota</taxon>
        <taxon>Gammaproteobacteria</taxon>
        <taxon>Legionellales</taxon>
        <taxon>Legionellaceae</taxon>
        <taxon>Legionella</taxon>
    </lineage>
</organism>
<evidence type="ECO:0000313" key="9">
    <source>
        <dbReference type="EMBL" id="STX29405.1"/>
    </source>
</evidence>
<dbReference type="InterPro" id="IPR012902">
    <property type="entry name" value="N_methyl_site"/>
</dbReference>